<sequence length="102" mass="11528">MPTVVGLRGEACVSKSVGSTIGTGYHRDDREACNSRTLLVQHRVFVEELLVLDLDDKFDMVLAMPWLTGDDPIIDWEKRTALRFGHRGATEAMPLLAQRMYH</sequence>
<evidence type="ECO:0000313" key="2">
    <source>
        <dbReference type="Proteomes" id="UP000198211"/>
    </source>
</evidence>
<evidence type="ECO:0000313" key="1">
    <source>
        <dbReference type="EMBL" id="OWZ20140.1"/>
    </source>
</evidence>
<proteinExistence type="predicted"/>
<accession>A0A225WT58</accession>
<comment type="caution">
    <text evidence="1">The sequence shown here is derived from an EMBL/GenBank/DDBJ whole genome shotgun (WGS) entry which is preliminary data.</text>
</comment>
<dbReference type="AlphaFoldDB" id="A0A225WT58"/>
<dbReference type="Gene3D" id="2.40.70.10">
    <property type="entry name" value="Acid Proteases"/>
    <property type="match status" value="1"/>
</dbReference>
<dbReference type="Pfam" id="PF08284">
    <property type="entry name" value="RVP_2"/>
    <property type="match status" value="1"/>
</dbReference>
<keyword evidence="1" id="KW-0808">Transferase</keyword>
<dbReference type="InterPro" id="IPR021109">
    <property type="entry name" value="Peptidase_aspartic_dom_sf"/>
</dbReference>
<dbReference type="Proteomes" id="UP000198211">
    <property type="component" value="Unassembled WGS sequence"/>
</dbReference>
<dbReference type="GO" id="GO:0003964">
    <property type="term" value="F:RNA-directed DNA polymerase activity"/>
    <property type="evidence" value="ECO:0007669"/>
    <property type="project" value="UniProtKB-KW"/>
</dbReference>
<protein>
    <submittedName>
        <fullName evidence="1">Reverse transcriptase</fullName>
    </submittedName>
</protein>
<keyword evidence="1" id="KW-0548">Nucleotidyltransferase</keyword>
<keyword evidence="2" id="KW-1185">Reference proteome</keyword>
<gene>
    <name evidence="1" type="ORF">PHMEG_0005499</name>
</gene>
<name>A0A225WT58_9STRA</name>
<reference evidence="2" key="1">
    <citation type="submission" date="2017-03" db="EMBL/GenBank/DDBJ databases">
        <title>Phytopthora megakarya and P. palmivora, two closely related causual agents of cacao black pod achieved similar genome size and gene model numbers by different mechanisms.</title>
        <authorList>
            <person name="Ali S."/>
            <person name="Shao J."/>
            <person name="Larry D.J."/>
            <person name="Kronmiller B."/>
            <person name="Shen D."/>
            <person name="Strem M.D."/>
            <person name="Melnick R.L."/>
            <person name="Guiltinan M.J."/>
            <person name="Tyler B.M."/>
            <person name="Meinhardt L.W."/>
            <person name="Bailey B.A."/>
        </authorList>
    </citation>
    <scope>NUCLEOTIDE SEQUENCE [LARGE SCALE GENOMIC DNA]</scope>
    <source>
        <strain evidence="2">zdho120</strain>
    </source>
</reference>
<keyword evidence="1" id="KW-0695">RNA-directed DNA polymerase</keyword>
<dbReference type="EMBL" id="NBNE01000357">
    <property type="protein sequence ID" value="OWZ20140.1"/>
    <property type="molecule type" value="Genomic_DNA"/>
</dbReference>
<organism evidence="1 2">
    <name type="scientific">Phytophthora megakarya</name>
    <dbReference type="NCBI Taxonomy" id="4795"/>
    <lineage>
        <taxon>Eukaryota</taxon>
        <taxon>Sar</taxon>
        <taxon>Stramenopiles</taxon>
        <taxon>Oomycota</taxon>
        <taxon>Peronosporomycetes</taxon>
        <taxon>Peronosporales</taxon>
        <taxon>Peronosporaceae</taxon>
        <taxon>Phytophthora</taxon>
    </lineage>
</organism>